<feature type="transmembrane region" description="Helical" evidence="1">
    <location>
        <begin position="320"/>
        <end position="342"/>
    </location>
</feature>
<name>A0ABV8ARH5_9BACT</name>
<keyword evidence="1" id="KW-1133">Transmembrane helix</keyword>
<keyword evidence="1" id="KW-0472">Membrane</keyword>
<keyword evidence="3" id="KW-1185">Reference proteome</keyword>
<protein>
    <submittedName>
        <fullName evidence="2">Glycosyltransferase 87 family protein</fullName>
    </submittedName>
</protein>
<gene>
    <name evidence="2" type="ORF">ACFOSV_10410</name>
</gene>
<feature type="transmembrane region" description="Helical" evidence="1">
    <location>
        <begin position="33"/>
        <end position="51"/>
    </location>
</feature>
<dbReference type="EMBL" id="JBHRZS010000007">
    <property type="protein sequence ID" value="MFC3880592.1"/>
    <property type="molecule type" value="Genomic_DNA"/>
</dbReference>
<feature type="transmembrane region" description="Helical" evidence="1">
    <location>
        <begin position="262"/>
        <end position="282"/>
    </location>
</feature>
<feature type="transmembrane region" description="Helical" evidence="1">
    <location>
        <begin position="354"/>
        <end position="377"/>
    </location>
</feature>
<feature type="transmembrane region" description="Helical" evidence="1">
    <location>
        <begin position="159"/>
        <end position="180"/>
    </location>
</feature>
<dbReference type="Proteomes" id="UP001595805">
    <property type="component" value="Unassembled WGS sequence"/>
</dbReference>
<accession>A0ABV8ARH5</accession>
<evidence type="ECO:0000256" key="1">
    <source>
        <dbReference type="SAM" id="Phobius"/>
    </source>
</evidence>
<feature type="transmembrane region" description="Helical" evidence="1">
    <location>
        <begin position="57"/>
        <end position="76"/>
    </location>
</feature>
<proteinExistence type="predicted"/>
<feature type="transmembrane region" description="Helical" evidence="1">
    <location>
        <begin position="200"/>
        <end position="224"/>
    </location>
</feature>
<feature type="transmembrane region" description="Helical" evidence="1">
    <location>
        <begin position="415"/>
        <end position="433"/>
    </location>
</feature>
<dbReference type="Pfam" id="PF26314">
    <property type="entry name" value="MptA_B_family"/>
    <property type="match status" value="1"/>
</dbReference>
<evidence type="ECO:0000313" key="2">
    <source>
        <dbReference type="EMBL" id="MFC3880592.1"/>
    </source>
</evidence>
<feature type="transmembrane region" description="Helical" evidence="1">
    <location>
        <begin position="236"/>
        <end position="256"/>
    </location>
</feature>
<organism evidence="2 3">
    <name type="scientific">Algoriphagus namhaensis</name>
    <dbReference type="NCBI Taxonomy" id="915353"/>
    <lineage>
        <taxon>Bacteria</taxon>
        <taxon>Pseudomonadati</taxon>
        <taxon>Bacteroidota</taxon>
        <taxon>Cytophagia</taxon>
        <taxon>Cytophagales</taxon>
        <taxon>Cyclobacteriaceae</taxon>
        <taxon>Algoriphagus</taxon>
    </lineage>
</organism>
<sequence length="447" mass="52151">MNKTSNIVLALILGLLLLLGSLYLGYFVSREEFWTLFGVFSLLFVGAGFFIKLYGKSWQWIFFLGLLIRLGMLLTFPKLSDDYARFLWDGELVRIEQNPYSEIPREWLEKNQDLTNPFLDNLFELMNSKDYYSVYPPSNQLIFWLGSLGAKMDPWQGIVCLRMMILIGEIGLYFIFLSLIKKVNIVPSRLGWYWLNPLVIFELTVNLHFEGLVLLTLIATLLFLQKKKILLSGLMVGLSVGLKLLPLILLPALFFFVKKKQLIPFVLGLFGMLFICFAPLMYGDSLWNFLQSVRLYQGKFEFNASVYYLLREVGFWIQGYNTIATLTKILSGLTMVLILWLSWSRSGKGFKELIHTWMLVYLIYLVLQPVVHPWYIIPALGLSLFTQSKIFLAWSWLIIWSYMAYSNPEFTENPWILTLEYLPLFILIVSEYFRPRKDENLTQNLSL</sequence>
<keyword evidence="1" id="KW-0812">Transmembrane</keyword>
<feature type="transmembrane region" description="Helical" evidence="1">
    <location>
        <begin position="6"/>
        <end position="26"/>
    </location>
</feature>
<comment type="caution">
    <text evidence="2">The sequence shown here is derived from an EMBL/GenBank/DDBJ whole genome shotgun (WGS) entry which is preliminary data.</text>
</comment>
<reference evidence="3" key="1">
    <citation type="journal article" date="2019" name="Int. J. Syst. Evol. Microbiol.">
        <title>The Global Catalogue of Microorganisms (GCM) 10K type strain sequencing project: providing services to taxonomists for standard genome sequencing and annotation.</title>
        <authorList>
            <consortium name="The Broad Institute Genomics Platform"/>
            <consortium name="The Broad Institute Genome Sequencing Center for Infectious Disease"/>
            <person name="Wu L."/>
            <person name="Ma J."/>
        </authorList>
    </citation>
    <scope>NUCLEOTIDE SEQUENCE [LARGE SCALE GENOMIC DNA]</scope>
    <source>
        <strain evidence="3">CCUG 60523</strain>
    </source>
</reference>
<dbReference type="RefSeq" id="WP_377905949.1">
    <property type="nucleotide sequence ID" value="NZ_JBHRZS010000007.1"/>
</dbReference>
<evidence type="ECO:0000313" key="3">
    <source>
        <dbReference type="Proteomes" id="UP001595805"/>
    </source>
</evidence>